<keyword evidence="4" id="KW-0862">Zinc</keyword>
<dbReference type="RefSeq" id="XP_013067920.2">
    <property type="nucleotide sequence ID" value="XM_013212466.2"/>
</dbReference>
<evidence type="ECO:0000259" key="6">
    <source>
        <dbReference type="PROSITE" id="PS52027"/>
    </source>
</evidence>
<gene>
    <name evidence="7" type="primary">106055959</name>
</gene>
<dbReference type="VEuPathDB" id="VectorBase:BGLB002151"/>
<dbReference type="InterPro" id="IPR049899">
    <property type="entry name" value="Znf_C2HC_C3H"/>
</dbReference>
<evidence type="ECO:0000313" key="7">
    <source>
        <dbReference type="EnsemblMetazoa" id="BGLB002151-PB"/>
    </source>
</evidence>
<proteinExistence type="predicted"/>
<dbReference type="PANTHER" id="PTHR13555">
    <property type="entry name" value="C2H2 ZINC FINGER CGI-62-RELATED"/>
    <property type="match status" value="1"/>
</dbReference>
<evidence type="ECO:0000256" key="5">
    <source>
        <dbReference type="PROSITE-ProRule" id="PRU01371"/>
    </source>
</evidence>
<dbReference type="Proteomes" id="UP000076420">
    <property type="component" value="Unassembled WGS sequence"/>
</dbReference>
<feature type="domain" description="C2HC/C3H-type" evidence="6">
    <location>
        <begin position="117"/>
        <end position="146"/>
    </location>
</feature>
<keyword evidence="1" id="KW-0479">Metal-binding</keyword>
<evidence type="ECO:0000256" key="3">
    <source>
        <dbReference type="ARBA" id="ARBA00022771"/>
    </source>
</evidence>
<evidence type="ECO:0000313" key="8">
    <source>
        <dbReference type="Proteomes" id="UP000076420"/>
    </source>
</evidence>
<organism evidence="7 8">
    <name type="scientific">Biomphalaria glabrata</name>
    <name type="common">Bloodfluke planorb</name>
    <name type="synonym">Freshwater snail</name>
    <dbReference type="NCBI Taxonomy" id="6526"/>
    <lineage>
        <taxon>Eukaryota</taxon>
        <taxon>Metazoa</taxon>
        <taxon>Spiralia</taxon>
        <taxon>Lophotrochozoa</taxon>
        <taxon>Mollusca</taxon>
        <taxon>Gastropoda</taxon>
        <taxon>Heterobranchia</taxon>
        <taxon>Euthyneura</taxon>
        <taxon>Panpulmonata</taxon>
        <taxon>Hygrophila</taxon>
        <taxon>Lymnaeoidea</taxon>
        <taxon>Planorbidae</taxon>
        <taxon>Biomphalaria</taxon>
    </lineage>
</organism>
<keyword evidence="3 5" id="KW-0863">Zinc-finger</keyword>
<dbReference type="InterPro" id="IPR026319">
    <property type="entry name" value="ZC2HC1A/B-like"/>
</dbReference>
<dbReference type="Pfam" id="PF13913">
    <property type="entry name" value="zf-C2HC_2"/>
    <property type="match status" value="2"/>
</dbReference>
<protein>
    <recommendedName>
        <fullName evidence="6">C2HC/C3H-type domain-containing protein</fullName>
    </recommendedName>
</protein>
<name>A0A2C9JGD3_BIOGL</name>
<dbReference type="PROSITE" id="PS52027">
    <property type="entry name" value="ZF_C2HC_C3H"/>
    <property type="match status" value="2"/>
</dbReference>
<accession>A0A2C9JGD3</accession>
<evidence type="ECO:0000256" key="2">
    <source>
        <dbReference type="ARBA" id="ARBA00022737"/>
    </source>
</evidence>
<keyword evidence="2" id="KW-0677">Repeat</keyword>
<sequence length="152" mass="17100">MSCSSENHSFSFYSLEMHRDGQGSTQDPPAMVSRRPPTVMCYICGREYGTASITIHEKQCLAKWKFENDQLPPNARRPEPTKPQILTEAAREIQGSKADNYNLDAANEAAFQAAQSQYIPCQKCGRTFQPESISLHQKHCQGYKALKRSAKT</sequence>
<dbReference type="PANTHER" id="PTHR13555:SF68">
    <property type="entry name" value="ZINC FINGER PROTEIN 474"/>
    <property type="match status" value="1"/>
</dbReference>
<dbReference type="OrthoDB" id="265955at2759"/>
<evidence type="ECO:0000256" key="1">
    <source>
        <dbReference type="ARBA" id="ARBA00022723"/>
    </source>
</evidence>
<feature type="domain" description="C2HC/C3H-type" evidence="6">
    <location>
        <begin position="37"/>
        <end position="66"/>
    </location>
</feature>
<dbReference type="KEGG" id="bgt:106055959"/>
<dbReference type="EnsemblMetazoa" id="BGLB002151-RB">
    <property type="protein sequence ID" value="BGLB002151-PB"/>
    <property type="gene ID" value="BGLB002151"/>
</dbReference>
<reference evidence="7" key="1">
    <citation type="submission" date="2020-05" db="UniProtKB">
        <authorList>
            <consortium name="EnsemblMetazoa"/>
        </authorList>
    </citation>
    <scope>IDENTIFICATION</scope>
    <source>
        <strain evidence="7">BB02</strain>
    </source>
</reference>
<dbReference type="AlphaFoldDB" id="A0A2C9JGD3"/>
<evidence type="ECO:0000256" key="4">
    <source>
        <dbReference type="ARBA" id="ARBA00022833"/>
    </source>
</evidence>
<dbReference type="Gene3D" id="3.30.160.60">
    <property type="entry name" value="Classic Zinc Finger"/>
    <property type="match status" value="2"/>
</dbReference>
<dbReference type="VEuPathDB" id="VectorBase:BGLAX_046258"/>
<dbReference type="GO" id="GO:0008270">
    <property type="term" value="F:zinc ion binding"/>
    <property type="evidence" value="ECO:0007669"/>
    <property type="project" value="UniProtKB-KW"/>
</dbReference>
<dbReference type="STRING" id="6526.A0A2C9JGD3"/>